<name>A0A9Q1Q9V4_9CARY</name>
<sequence length="216" mass="25092">MNGNCVLMILKSSMDVNQICDYNWGPYLLQCLNDTVIEWKQNRTRYFRRPLMFLMIELSSKERDAKTDGFQHYYIGQLIQEHIEPFTSTYDPPAAPQQPRSKCASERESPIAGWNDPIEKCPNEVEVDALTQDENLVEDPDFFDAYLKMEAVAFKHYNGRTPIKFSSSKILEIAEEDVHTILVLPMGPLEAQIGSTCEPTNEYTKLLQQWRTRRNF</sequence>
<keyword evidence="3" id="KW-1185">Reference proteome</keyword>
<evidence type="ECO:0000313" key="3">
    <source>
        <dbReference type="Proteomes" id="UP001153076"/>
    </source>
</evidence>
<comment type="caution">
    <text evidence="2">The sequence shown here is derived from an EMBL/GenBank/DDBJ whole genome shotgun (WGS) entry which is preliminary data.</text>
</comment>
<evidence type="ECO:0000256" key="1">
    <source>
        <dbReference type="SAM" id="MobiDB-lite"/>
    </source>
</evidence>
<organism evidence="2 3">
    <name type="scientific">Carnegiea gigantea</name>
    <dbReference type="NCBI Taxonomy" id="171969"/>
    <lineage>
        <taxon>Eukaryota</taxon>
        <taxon>Viridiplantae</taxon>
        <taxon>Streptophyta</taxon>
        <taxon>Embryophyta</taxon>
        <taxon>Tracheophyta</taxon>
        <taxon>Spermatophyta</taxon>
        <taxon>Magnoliopsida</taxon>
        <taxon>eudicotyledons</taxon>
        <taxon>Gunneridae</taxon>
        <taxon>Pentapetalae</taxon>
        <taxon>Caryophyllales</taxon>
        <taxon>Cactineae</taxon>
        <taxon>Cactaceae</taxon>
        <taxon>Cactoideae</taxon>
        <taxon>Echinocereeae</taxon>
        <taxon>Carnegiea</taxon>
    </lineage>
</organism>
<proteinExistence type="predicted"/>
<accession>A0A9Q1Q9V4</accession>
<evidence type="ECO:0000313" key="2">
    <source>
        <dbReference type="EMBL" id="KAJ8433829.1"/>
    </source>
</evidence>
<protein>
    <submittedName>
        <fullName evidence="2">Uncharacterized protein</fullName>
    </submittedName>
</protein>
<reference evidence="2" key="1">
    <citation type="submission" date="2022-04" db="EMBL/GenBank/DDBJ databases">
        <title>Carnegiea gigantea Genome sequencing and assembly v2.</title>
        <authorList>
            <person name="Copetti D."/>
            <person name="Sanderson M.J."/>
            <person name="Burquez A."/>
            <person name="Wojciechowski M.F."/>
        </authorList>
    </citation>
    <scope>NUCLEOTIDE SEQUENCE</scope>
    <source>
        <strain evidence="2">SGP5-SGP5p</strain>
        <tissue evidence="2">Aerial part</tissue>
    </source>
</reference>
<dbReference type="Proteomes" id="UP001153076">
    <property type="component" value="Unassembled WGS sequence"/>
</dbReference>
<dbReference type="AlphaFoldDB" id="A0A9Q1Q9V4"/>
<dbReference type="EMBL" id="JAKOGI010000515">
    <property type="protein sequence ID" value="KAJ8433829.1"/>
    <property type="molecule type" value="Genomic_DNA"/>
</dbReference>
<feature type="region of interest" description="Disordered" evidence="1">
    <location>
        <begin position="88"/>
        <end position="109"/>
    </location>
</feature>
<gene>
    <name evidence="2" type="ORF">Cgig2_028146</name>
</gene>
<dbReference type="OrthoDB" id="693469at2759"/>